<keyword evidence="1" id="KW-0472">Membrane</keyword>
<evidence type="ECO:0000313" key="2">
    <source>
        <dbReference type="EMBL" id="CAD5207804.1"/>
    </source>
</evidence>
<dbReference type="WBParaSite" id="BXY_1004600.1">
    <property type="protein sequence ID" value="BXY_1004600.1"/>
    <property type="gene ID" value="BXY_1004600"/>
</dbReference>
<keyword evidence="4" id="KW-1185">Reference proteome</keyword>
<evidence type="ECO:0000256" key="1">
    <source>
        <dbReference type="SAM" id="Phobius"/>
    </source>
</evidence>
<gene>
    <name evidence="2" type="ORF">BXYJ_LOCUS108</name>
</gene>
<sequence>MWPIPNMFAKLKQNLSVIHITLGYPILLSWLAGILFTVAHNARSYDVIYTYDLVKVGWVSRAKFGLAEDILLAVKISLMTVGLICTGILMRRILR</sequence>
<evidence type="ECO:0000313" key="5">
    <source>
        <dbReference type="WBParaSite" id="BXY_1004600.1"/>
    </source>
</evidence>
<dbReference type="Proteomes" id="UP000659654">
    <property type="component" value="Unassembled WGS sequence"/>
</dbReference>
<accession>A0A1I7SAJ9</accession>
<dbReference type="EMBL" id="CAJFCV020000001">
    <property type="protein sequence ID" value="CAG9079301.1"/>
    <property type="molecule type" value="Genomic_DNA"/>
</dbReference>
<reference evidence="2" key="2">
    <citation type="submission" date="2020-09" db="EMBL/GenBank/DDBJ databases">
        <authorList>
            <person name="Kikuchi T."/>
        </authorList>
    </citation>
    <scope>NUCLEOTIDE SEQUENCE</scope>
    <source>
        <strain evidence="2">Ka4C1</strain>
    </source>
</reference>
<dbReference type="OrthoDB" id="5857248at2759"/>
<proteinExistence type="predicted"/>
<feature type="transmembrane region" description="Helical" evidence="1">
    <location>
        <begin position="70"/>
        <end position="90"/>
    </location>
</feature>
<feature type="transmembrane region" description="Helical" evidence="1">
    <location>
        <begin position="21"/>
        <end position="39"/>
    </location>
</feature>
<dbReference type="Proteomes" id="UP000582659">
    <property type="component" value="Unassembled WGS sequence"/>
</dbReference>
<name>A0A1I7SAJ9_BURXY</name>
<dbReference type="Proteomes" id="UP000095284">
    <property type="component" value="Unplaced"/>
</dbReference>
<organism evidence="3 5">
    <name type="scientific">Bursaphelenchus xylophilus</name>
    <name type="common">Pinewood nematode worm</name>
    <name type="synonym">Aphelenchoides xylophilus</name>
    <dbReference type="NCBI Taxonomy" id="6326"/>
    <lineage>
        <taxon>Eukaryota</taxon>
        <taxon>Metazoa</taxon>
        <taxon>Ecdysozoa</taxon>
        <taxon>Nematoda</taxon>
        <taxon>Chromadorea</taxon>
        <taxon>Rhabditida</taxon>
        <taxon>Tylenchina</taxon>
        <taxon>Tylenchomorpha</taxon>
        <taxon>Aphelenchoidea</taxon>
        <taxon>Aphelenchoididae</taxon>
        <taxon>Bursaphelenchus</taxon>
    </lineage>
</organism>
<reference evidence="5" key="1">
    <citation type="submission" date="2016-11" db="UniProtKB">
        <authorList>
            <consortium name="WormBaseParasite"/>
        </authorList>
    </citation>
    <scope>IDENTIFICATION</scope>
</reference>
<evidence type="ECO:0000313" key="3">
    <source>
        <dbReference type="Proteomes" id="UP000095284"/>
    </source>
</evidence>
<dbReference type="EMBL" id="CAJFDI010000001">
    <property type="protein sequence ID" value="CAD5207804.1"/>
    <property type="molecule type" value="Genomic_DNA"/>
</dbReference>
<evidence type="ECO:0000313" key="4">
    <source>
        <dbReference type="Proteomes" id="UP000659654"/>
    </source>
</evidence>
<dbReference type="AlphaFoldDB" id="A0A1I7SAJ9"/>
<protein>
    <submittedName>
        <fullName evidence="2">(pine wood nematode) hypothetical protein</fullName>
    </submittedName>
</protein>
<keyword evidence="1" id="KW-1133">Transmembrane helix</keyword>
<keyword evidence="1" id="KW-0812">Transmembrane</keyword>